<gene>
    <name evidence="11" type="ORF">CHLRE_13g574400v5</name>
</gene>
<keyword evidence="2 9" id="KW-0812">Transmembrane</keyword>
<feature type="region of interest" description="Disordered" evidence="8">
    <location>
        <begin position="2826"/>
        <end position="2852"/>
    </location>
</feature>
<feature type="compositionally biased region" description="Low complexity" evidence="8">
    <location>
        <begin position="898"/>
        <end position="916"/>
    </location>
</feature>
<keyword evidence="6 7" id="KW-0456">Lyase</keyword>
<dbReference type="GO" id="GO:0005886">
    <property type="term" value="C:plasma membrane"/>
    <property type="evidence" value="ECO:0000318"/>
    <property type="project" value="GO_Central"/>
</dbReference>
<dbReference type="GO" id="GO:0035556">
    <property type="term" value="P:intracellular signal transduction"/>
    <property type="evidence" value="ECO:0007669"/>
    <property type="project" value="InterPro"/>
</dbReference>
<feature type="compositionally biased region" description="Basic residues" evidence="8">
    <location>
        <begin position="347"/>
        <end position="356"/>
    </location>
</feature>
<evidence type="ECO:0000259" key="10">
    <source>
        <dbReference type="PROSITE" id="PS50125"/>
    </source>
</evidence>
<dbReference type="CDD" id="cd07302">
    <property type="entry name" value="CHD"/>
    <property type="match status" value="1"/>
</dbReference>
<feature type="region of interest" description="Disordered" evidence="8">
    <location>
        <begin position="1617"/>
        <end position="1649"/>
    </location>
</feature>
<feature type="region of interest" description="Disordered" evidence="8">
    <location>
        <begin position="639"/>
        <end position="684"/>
    </location>
</feature>
<comment type="similarity">
    <text evidence="7">Belongs to the adenylyl cyclase class-4/guanylyl cyclase family.</text>
</comment>
<feature type="region of interest" description="Disordered" evidence="8">
    <location>
        <begin position="2565"/>
        <end position="2613"/>
    </location>
</feature>
<feature type="region of interest" description="Disordered" evidence="8">
    <location>
        <begin position="2990"/>
        <end position="3012"/>
    </location>
</feature>
<dbReference type="Proteomes" id="UP000006906">
    <property type="component" value="Chromosome 13"/>
</dbReference>
<evidence type="ECO:0000256" key="9">
    <source>
        <dbReference type="SAM" id="Phobius"/>
    </source>
</evidence>
<keyword evidence="4 9" id="KW-1133">Transmembrane helix</keyword>
<dbReference type="GO" id="GO:0007168">
    <property type="term" value="P:receptor guanylyl cyclase signaling pathway"/>
    <property type="evidence" value="ECO:0000318"/>
    <property type="project" value="GO_Central"/>
</dbReference>
<dbReference type="PROSITE" id="PS00452">
    <property type="entry name" value="GUANYLATE_CYCLASE_1"/>
    <property type="match status" value="1"/>
</dbReference>
<dbReference type="PANTHER" id="PTHR11920:SF335">
    <property type="entry name" value="GUANYLATE CYCLASE"/>
    <property type="match status" value="1"/>
</dbReference>
<feature type="domain" description="Guanylate cyclase" evidence="10">
    <location>
        <begin position="3227"/>
        <end position="3355"/>
    </location>
</feature>
<feature type="region of interest" description="Disordered" evidence="8">
    <location>
        <begin position="299"/>
        <end position="360"/>
    </location>
</feature>
<dbReference type="GO" id="GO:0004383">
    <property type="term" value="F:guanylate cyclase activity"/>
    <property type="evidence" value="ECO:0000318"/>
    <property type="project" value="GO_Central"/>
</dbReference>
<feature type="region of interest" description="Disordered" evidence="8">
    <location>
        <begin position="987"/>
        <end position="1019"/>
    </location>
</feature>
<dbReference type="Gene3D" id="3.30.70.1230">
    <property type="entry name" value="Nucleotide cyclase"/>
    <property type="match status" value="1"/>
</dbReference>
<evidence type="ECO:0000256" key="1">
    <source>
        <dbReference type="ARBA" id="ARBA00004370"/>
    </source>
</evidence>
<proteinExistence type="inferred from homology"/>
<feature type="compositionally biased region" description="Low complexity" evidence="8">
    <location>
        <begin position="2175"/>
        <end position="2189"/>
    </location>
</feature>
<feature type="compositionally biased region" description="Low complexity" evidence="8">
    <location>
        <begin position="187"/>
        <end position="206"/>
    </location>
</feature>
<dbReference type="InterPro" id="IPR018297">
    <property type="entry name" value="A/G_cyclase_CS"/>
</dbReference>
<dbReference type="InterPro" id="IPR050401">
    <property type="entry name" value="Cyclic_nucleotide_synthase"/>
</dbReference>
<feature type="region of interest" description="Disordered" evidence="8">
    <location>
        <begin position="898"/>
        <end position="917"/>
    </location>
</feature>
<feature type="region of interest" description="Disordered" evidence="8">
    <location>
        <begin position="533"/>
        <end position="559"/>
    </location>
</feature>
<keyword evidence="12" id="KW-1185">Reference proteome</keyword>
<evidence type="ECO:0000256" key="2">
    <source>
        <dbReference type="ARBA" id="ARBA00022692"/>
    </source>
</evidence>
<dbReference type="PaxDb" id="3055-EDP08768"/>
<dbReference type="PANTHER" id="PTHR11920">
    <property type="entry name" value="GUANYLYL CYCLASE"/>
    <property type="match status" value="1"/>
</dbReference>
<accession>A0A2K3CZW6</accession>
<comment type="subcellular location">
    <subcellularLocation>
        <location evidence="1">Membrane</location>
    </subcellularLocation>
</comment>
<feature type="region of interest" description="Disordered" evidence="8">
    <location>
        <begin position="1050"/>
        <end position="1082"/>
    </location>
</feature>
<dbReference type="OrthoDB" id="552897at2759"/>
<evidence type="ECO:0000256" key="7">
    <source>
        <dbReference type="RuleBase" id="RU000405"/>
    </source>
</evidence>
<feature type="compositionally biased region" description="Low complexity" evidence="8">
    <location>
        <begin position="309"/>
        <end position="318"/>
    </location>
</feature>
<dbReference type="GO" id="GO:0006182">
    <property type="term" value="P:cGMP biosynthetic process"/>
    <property type="evidence" value="ECO:0000318"/>
    <property type="project" value="GO_Central"/>
</dbReference>
<keyword evidence="3" id="KW-0547">Nucleotide-binding</keyword>
<dbReference type="ExpressionAtlas" id="A0A2K3CZW6">
    <property type="expression patterns" value="baseline"/>
</dbReference>
<protein>
    <recommendedName>
        <fullName evidence="10">Guanylate cyclase domain-containing protein</fullName>
    </recommendedName>
</protein>
<evidence type="ECO:0000256" key="5">
    <source>
        <dbReference type="ARBA" id="ARBA00023136"/>
    </source>
</evidence>
<feature type="region of interest" description="Disordered" evidence="8">
    <location>
        <begin position="2166"/>
        <end position="2263"/>
    </location>
</feature>
<feature type="compositionally biased region" description="Low complexity" evidence="8">
    <location>
        <begin position="541"/>
        <end position="559"/>
    </location>
</feature>
<dbReference type="GeneID" id="5719207"/>
<feature type="region of interest" description="Disordered" evidence="8">
    <location>
        <begin position="482"/>
        <end position="508"/>
    </location>
</feature>
<feature type="compositionally biased region" description="Acidic residues" evidence="8">
    <location>
        <begin position="485"/>
        <end position="495"/>
    </location>
</feature>
<evidence type="ECO:0000256" key="8">
    <source>
        <dbReference type="SAM" id="MobiDB-lite"/>
    </source>
</evidence>
<dbReference type="GO" id="GO:0001653">
    <property type="term" value="F:peptide receptor activity"/>
    <property type="evidence" value="ECO:0000318"/>
    <property type="project" value="GO_Central"/>
</dbReference>
<dbReference type="PROSITE" id="PS50125">
    <property type="entry name" value="GUANYLATE_CYCLASE_2"/>
    <property type="match status" value="1"/>
</dbReference>
<feature type="compositionally biased region" description="Low complexity" evidence="8">
    <location>
        <begin position="647"/>
        <end position="679"/>
    </location>
</feature>
<keyword evidence="5 9" id="KW-0472">Membrane</keyword>
<feature type="compositionally biased region" description="Low complexity" evidence="8">
    <location>
        <begin position="243"/>
        <end position="257"/>
    </location>
</feature>
<feature type="region of interest" description="Disordered" evidence="8">
    <location>
        <begin position="164"/>
        <end position="279"/>
    </location>
</feature>
<name>A0A2K3CZW6_CHLRE</name>
<feature type="compositionally biased region" description="Low complexity" evidence="8">
    <location>
        <begin position="2230"/>
        <end position="2263"/>
    </location>
</feature>
<feature type="region of interest" description="Disordered" evidence="8">
    <location>
        <begin position="3098"/>
        <end position="3145"/>
    </location>
</feature>
<dbReference type="SUPFAM" id="SSF55073">
    <property type="entry name" value="Nucleotide cyclase"/>
    <property type="match status" value="1"/>
</dbReference>
<feature type="compositionally biased region" description="Low complexity" evidence="8">
    <location>
        <begin position="3411"/>
        <end position="3422"/>
    </location>
</feature>
<evidence type="ECO:0000256" key="4">
    <source>
        <dbReference type="ARBA" id="ARBA00022989"/>
    </source>
</evidence>
<dbReference type="Gramene" id="PNW73828">
    <property type="protein sequence ID" value="PNW73828"/>
    <property type="gene ID" value="CHLRE_13g574400v5"/>
</dbReference>
<dbReference type="FunFam" id="3.30.70.1230:FF:000059">
    <property type="entry name" value="Guanylate cyclase"/>
    <property type="match status" value="1"/>
</dbReference>
<evidence type="ECO:0000256" key="3">
    <source>
        <dbReference type="ARBA" id="ARBA00022741"/>
    </source>
</evidence>
<feature type="region of interest" description="Disordered" evidence="8">
    <location>
        <begin position="1828"/>
        <end position="1854"/>
    </location>
</feature>
<feature type="transmembrane region" description="Helical" evidence="9">
    <location>
        <begin position="1390"/>
        <end position="1411"/>
    </location>
</feature>
<feature type="region of interest" description="Disordered" evidence="8">
    <location>
        <begin position="2706"/>
        <end position="2727"/>
    </location>
</feature>
<feature type="region of interest" description="Disordered" evidence="8">
    <location>
        <begin position="3411"/>
        <end position="3447"/>
    </location>
</feature>
<dbReference type="KEGG" id="cre:CHLRE_13g574400v5"/>
<dbReference type="SMART" id="SM00044">
    <property type="entry name" value="CYCc"/>
    <property type="match status" value="1"/>
</dbReference>
<feature type="compositionally biased region" description="Low complexity" evidence="8">
    <location>
        <begin position="1005"/>
        <end position="1015"/>
    </location>
</feature>
<evidence type="ECO:0000256" key="6">
    <source>
        <dbReference type="ARBA" id="ARBA00023239"/>
    </source>
</evidence>
<feature type="compositionally biased region" description="Low complexity" evidence="8">
    <location>
        <begin position="2201"/>
        <end position="2218"/>
    </location>
</feature>
<feature type="region of interest" description="Disordered" evidence="8">
    <location>
        <begin position="3168"/>
        <end position="3189"/>
    </location>
</feature>
<dbReference type="GO" id="GO:0000166">
    <property type="term" value="F:nucleotide binding"/>
    <property type="evidence" value="ECO:0007669"/>
    <property type="project" value="UniProtKB-KW"/>
</dbReference>
<dbReference type="InterPro" id="IPR029787">
    <property type="entry name" value="Nucleotide_cyclase"/>
</dbReference>
<feature type="compositionally biased region" description="Polar residues" evidence="8">
    <location>
        <begin position="2709"/>
        <end position="2722"/>
    </location>
</feature>
<dbReference type="InParanoid" id="A0A2K3CZW6"/>
<feature type="compositionally biased region" description="Basic and acidic residues" evidence="8">
    <location>
        <begin position="1636"/>
        <end position="1646"/>
    </location>
</feature>
<evidence type="ECO:0000313" key="12">
    <source>
        <dbReference type="Proteomes" id="UP000006906"/>
    </source>
</evidence>
<dbReference type="Pfam" id="PF00211">
    <property type="entry name" value="Guanylate_cyc"/>
    <property type="match status" value="1"/>
</dbReference>
<feature type="transmembrane region" description="Helical" evidence="9">
    <location>
        <begin position="1418"/>
        <end position="1437"/>
    </location>
</feature>
<reference evidence="11 12" key="1">
    <citation type="journal article" date="2007" name="Science">
        <title>The Chlamydomonas genome reveals the evolution of key animal and plant functions.</title>
        <authorList>
            <person name="Merchant S.S."/>
            <person name="Prochnik S.E."/>
            <person name="Vallon O."/>
            <person name="Harris E.H."/>
            <person name="Karpowicz S.J."/>
            <person name="Witman G.B."/>
            <person name="Terry A."/>
            <person name="Salamov A."/>
            <person name="Fritz-Laylin L.K."/>
            <person name="Marechal-Drouard L."/>
            <person name="Marshall W.F."/>
            <person name="Qu L.H."/>
            <person name="Nelson D.R."/>
            <person name="Sanderfoot A.A."/>
            <person name="Spalding M.H."/>
            <person name="Kapitonov V.V."/>
            <person name="Ren Q."/>
            <person name="Ferris P."/>
            <person name="Lindquist E."/>
            <person name="Shapiro H."/>
            <person name="Lucas S.M."/>
            <person name="Grimwood J."/>
            <person name="Schmutz J."/>
            <person name="Cardol P."/>
            <person name="Cerutti H."/>
            <person name="Chanfreau G."/>
            <person name="Chen C.L."/>
            <person name="Cognat V."/>
            <person name="Croft M.T."/>
            <person name="Dent R."/>
            <person name="Dutcher S."/>
            <person name="Fernandez E."/>
            <person name="Fukuzawa H."/>
            <person name="Gonzalez-Ballester D."/>
            <person name="Gonzalez-Halphen D."/>
            <person name="Hallmann A."/>
            <person name="Hanikenne M."/>
            <person name="Hippler M."/>
            <person name="Inwood W."/>
            <person name="Jabbari K."/>
            <person name="Kalanon M."/>
            <person name="Kuras R."/>
            <person name="Lefebvre P.A."/>
            <person name="Lemaire S.D."/>
            <person name="Lobanov A.V."/>
            <person name="Lohr M."/>
            <person name="Manuell A."/>
            <person name="Meier I."/>
            <person name="Mets L."/>
            <person name="Mittag M."/>
            <person name="Mittelmeier T."/>
            <person name="Moroney J.V."/>
            <person name="Moseley J."/>
            <person name="Napoli C."/>
            <person name="Nedelcu A.M."/>
            <person name="Niyogi K."/>
            <person name="Novoselov S.V."/>
            <person name="Paulsen I.T."/>
            <person name="Pazour G."/>
            <person name="Purton S."/>
            <person name="Ral J.P."/>
            <person name="Riano-Pachon D.M."/>
            <person name="Riekhof W."/>
            <person name="Rymarquis L."/>
            <person name="Schroda M."/>
            <person name="Stern D."/>
            <person name="Umen J."/>
            <person name="Willows R."/>
            <person name="Wilson N."/>
            <person name="Zimmer S.L."/>
            <person name="Allmer J."/>
            <person name="Balk J."/>
            <person name="Bisova K."/>
            <person name="Chen C.J."/>
            <person name="Elias M."/>
            <person name="Gendler K."/>
            <person name="Hauser C."/>
            <person name="Lamb M.R."/>
            <person name="Ledford H."/>
            <person name="Long J.C."/>
            <person name="Minagawa J."/>
            <person name="Page M.D."/>
            <person name="Pan J."/>
            <person name="Pootakham W."/>
            <person name="Roje S."/>
            <person name="Rose A."/>
            <person name="Stahlberg E."/>
            <person name="Terauchi A.M."/>
            <person name="Yang P."/>
            <person name="Ball S."/>
            <person name="Bowler C."/>
            <person name="Dieckmann C.L."/>
            <person name="Gladyshev V.N."/>
            <person name="Green P."/>
            <person name="Jorgensen R."/>
            <person name="Mayfield S."/>
            <person name="Mueller-Roeber B."/>
            <person name="Rajamani S."/>
            <person name="Sayre R.T."/>
            <person name="Brokstein P."/>
            <person name="Dubchak I."/>
            <person name="Goodstein D."/>
            <person name="Hornick L."/>
            <person name="Huang Y.W."/>
            <person name="Jhaveri J."/>
            <person name="Luo Y."/>
            <person name="Martinez D."/>
            <person name="Ngau W.C."/>
            <person name="Otillar B."/>
            <person name="Poliakov A."/>
            <person name="Porter A."/>
            <person name="Szajkowski L."/>
            <person name="Werner G."/>
            <person name="Zhou K."/>
            <person name="Grigoriev I.V."/>
            <person name="Rokhsar D.S."/>
            <person name="Grossman A.R."/>
        </authorList>
    </citation>
    <scope>NUCLEOTIDE SEQUENCE [LARGE SCALE GENOMIC DNA]</scope>
    <source>
        <strain evidence="12">CC-503</strain>
    </source>
</reference>
<evidence type="ECO:0000313" key="11">
    <source>
        <dbReference type="EMBL" id="PNW73828.1"/>
    </source>
</evidence>
<feature type="compositionally biased region" description="Basic and acidic residues" evidence="8">
    <location>
        <begin position="164"/>
        <end position="173"/>
    </location>
</feature>
<organism evidence="11 12">
    <name type="scientific">Chlamydomonas reinhardtii</name>
    <name type="common">Chlamydomonas smithii</name>
    <dbReference type="NCBI Taxonomy" id="3055"/>
    <lineage>
        <taxon>Eukaryota</taxon>
        <taxon>Viridiplantae</taxon>
        <taxon>Chlorophyta</taxon>
        <taxon>core chlorophytes</taxon>
        <taxon>Chlorophyceae</taxon>
        <taxon>CS clade</taxon>
        <taxon>Chlamydomonadales</taxon>
        <taxon>Chlamydomonadaceae</taxon>
        <taxon>Chlamydomonas</taxon>
    </lineage>
</organism>
<dbReference type="InterPro" id="IPR001054">
    <property type="entry name" value="A/G_cyclase"/>
</dbReference>
<feature type="compositionally biased region" description="Gly residues" evidence="8">
    <location>
        <begin position="3132"/>
        <end position="3145"/>
    </location>
</feature>
<dbReference type="RefSeq" id="XP_001693514.2">
    <property type="nucleotide sequence ID" value="XM_001693462.2"/>
</dbReference>
<sequence length="3447" mass="339325">MPGGLKRLLEKLKAKTKRKQNEEPDPPAGAVAAVAVYTAAAPAVTPVRFPSQHAAAVLPGSHTADQAAAASGLQSVAAAQGHEETPAATELLIVPAVTSASGTPRLHGPSAVARHSSPATNAIFEQAGSRSAPTGAATSYGLQAPPVATGPWDVIAADAAVDRVRAQHSDPRHSAVAQPSGERSQPSASGPTPSSTSSSGRTGAPAQGTGLSGTEPGPQAPHHAAGLRLAATSRPGGAPLVPATTAQGPTGAASTAGRPAGTGAEARGSPRAGVAKGNPMFDNELRRSMLSQYEAFYAEEEQEEGGSGQTAEGSTGASVGPAAAGLTRSNHSRPAAGESQHRAPPQARHHGHHGHPGHASSLAALNSAAAQQMNVAATAAAAAALAATRSAAAAASVAAARAEAGTGSSPRGRAAVAASGPGALNFARDSAGRDRVNLPLPVAGASVTGAAADGHMSGPRHAGGVAVVDSIDDIRAIFGVAGDGADSDSNDEEDAGIGSGAAGRSFGAAEGAEDEDVYASGLVRHKSSIVVGHHPGRRSISSLTARGSSGATAGSGAHGSDTLAGLQGATGVVGVVHGGHSHSAAASAAGCLDARSPAGSSMTGLISGSGAATTQQATMHRRALRLAVASRWRAALQDAGRQASVPSTPLAASPAGGATPTGARSRRVSSSSGNNASASQPGTPSFAGGSATAALLNLADAAAALIGAGRSVSGASQPVVAALRAEAAAYNSSTSGSAYGLGQLASTTTGRLSRASSGRVLSIRYSNVAGALTAGAMQQGTGAMVGAGGAAAAPSLLCTADGATASAAIAITSSAYGRSQSGRSQAPPIYACPGLRYRPSSVADQARMAVTSGGALVAATAGHDGSAGAAVLAGPGTGTAASNPMLLMAQPASQRRSASSLLAGGGSAAPTAPSTGVTTATGVPLLSICRMPSSRTLTAAAGSASGYTGTALATGMSQSTAISSSSAAGVLNLATFGAVAAGGLSAGSTPLPPPLYPGSQRRRSSTSGSAHGGTAPFTGPYGVPVLPPISASAAIISGGRIRRYSAHSVDAAPMPPADTGEQLPEDTEVTASSPGREAREGAVRDDKHVRFVGAADLSSPAAAVGAVEGLLLLRASPPKPLRPILTAPLRAPPPSESAAAAVAAAAAYVVPADLVAQEQRDLGLGTSDVAATDVFQSCCPSPSASTSPTLVTGSSVNALSSAAGSPEEPCAVQPGVSLHDTSPFATLGSPPAEACVEHVPAPPTSAGQARPVVAEDSQLTRVEAALVEQPASGYQPSAIPSAHTRAEGLAPAVKPLLEAACAFAVAAAAAAACLQQPLTPRRLGSSQAQHVASGGSGAAAAGGASAPVQPAVFVALAAVSLLTTAASWLAPPKGAASPAEGLTGSVHRVASAALSTAMLMPALFAATPLLGQASLAGVLLLSFLAITALGSAMLVTLRHRMSSATETEAANRRVALPALLAAPADVSGKTKGRASFERLARLSQDLGRQQELLHARVGGTAAGTYAAAPTPTAALQWLARQQAVLSQVKLRMLAAPDVAGVVRMLSCHVAELYDGYGAYLLMALPGETAEVLEHDPSDPAAAAAAAAAAAEPSPPMAVLVPLVHCAALRPWLLQPPAPPRRSAAGHGLDVTESQEGDAHEGDRQDAGEQDAGGLLDLEELPTMLACLDERAAALFTEIDHCSPVTPQAQWPPAWARDLAAEDGDGAGATAAAGVAAGGLGGGGVESGELDVLAAARRQLLPQHEDADTPRAALPIGAAPPNDGMAARASYFAPAPASTSGVLYTTDLGTASAASSSHVTDAVTASLPVLAVRSEVTAGDLITSGIHAAPLEPVPEDPADSGGNQRVGRASASDADLDHQEHVNLHEEGSLADSGILKTAVSAEELQVQLGETDARWPLNSGGSVAEAQAAAGLGTAQPEEDELGLEVAVLPGEDQAEAIAAAAAAASFGRQQLLREAGLPAESDAGGGDVGTGRMATMGEVGDEWAPPYDVMLLAAHLGATSLMVAPVHCLEHSFGLLVVARPCSGDAGETGGMETWSPEREAQALQRQELDERLLELSCCLADELAAALYLKHVQAELAVSEMLMADVMPHDALQLLKRRFQRTLHATASFTAAGAAGSMVGGIAAAAVAGGTPGGGSSASGAPGAAGVLSPVLARLGSYGPLVRTASGPPPSHAAAPAGAAASAGHGTESYDGNAQEQATGATSADAAAAPAGIDSASRRRLHHHHQPQAQPQQQASPSASQHLRSSPSTPSLPLHTIPSSSSLGGGPSFIASQLSSSYLGTTLPGGTSFSQFSSYAPSITGSAAATMAGQRTSKPSFTQVAGMGHSHGHNMVGGGGAPAVPNASSRSRYSVPGAMAAAAGQSLWSPPPPGVHSRTVPPSPAGSAFAPPDGLQGGTTSTNTHGSVSTVLEATILSPQGAPVPASALHAGEGRTGVWSAGTRGPMLRHGGTSARSMRSPCHRPPPAPSAFLSLDGTAPTVAGDASADAAMRTETSATSTLEVEAALRHQAAAPGTGGGSGRALLHSYSSPLHAGGLGSGLGAGAAWAGRSSRSGWQLRSREISAVAEETEGREATEAGEEGAAAERPQAPRLEQAAGGQDHSVSQREAQYPHSAAPLAVPAHVGTAVGPSVFARCSSPPTVDMSGGSLPHSSGEVARLFGARGAKRLLAGPFDSNSGSQQQLSGPAAAAAAAAVAGAMHNLAGGGSSVDATGSARVSSSGTAGEHMSQVMCSSRGARAEADEAAAIAAAVAAAEAELRAGDFAGDAEWAMDAAEAVFRGNDDCTDEALVSAEDLCSRRSSLAVQTTPLGAPGVRVLVHAGAAAATRADESAGTGANSPSRPDGQARPSSATAATAATAAAAATSMAASATAQAAAANIYRLPQLRIVPGGPPSGSRPMVCTPSARAHSTNAGLSAAMAAVHALQGEVMAPVNHGAAAGGLGLGFALGPMPMVTTSSRRMSAIYLPHASSVGGPGPVTAAVAALAATAGERGFQSGSSREGTPQPPSARRQARRSIHLPAGIGSHSYSGVGNTPLAAIAASGGGGTLYRENSGLLLQPPTAPISSHSLAGLVSPPPAQLDRRTSATSRWQQLANAATASAGVGVGGSHHTHQPSMLRRSATEALRSMAQSGGSFGGGSAHGSGGVAGSSGTLLPVGSVAAAAAGAVDSPRGSGAGHLGHSTAGAAGGGGPGSTTLYGSASGMASSAAAGNAAATFEVPYKQWHSAVSVLFADIVGYTTLARALDPEQVMAMLHSLFSRYDEMLGPLAVYKVETIGDAYMAATGLLHETPSHASDLVAFGVGMIRAAACVRDPSTGQPLRIRVGINSGPVCSGIVGSCRARYCLFGDTVNTASRMESTGVPGTIQITEDTYLALPEVARVHWSSRGEVEVKGKGLMKTYILNVEELEVAAAAEAARPQGEAAAPYHQQHAEDGAPAPPSESGEAGPPA</sequence>
<dbReference type="EMBL" id="CM008974">
    <property type="protein sequence ID" value="PNW73828.1"/>
    <property type="molecule type" value="Genomic_DNA"/>
</dbReference>
<feature type="region of interest" description="Disordered" evidence="8">
    <location>
        <begin position="2435"/>
        <end position="2479"/>
    </location>
</feature>